<dbReference type="CDD" id="cd02696">
    <property type="entry name" value="MurNAc-LAA"/>
    <property type="match status" value="1"/>
</dbReference>
<dbReference type="InterPro" id="IPR021731">
    <property type="entry name" value="AMIN_dom"/>
</dbReference>
<keyword evidence="3" id="KW-0378">Hydrolase</keyword>
<dbReference type="RefSeq" id="WP_271889121.1">
    <property type="nucleotide sequence ID" value="NZ_JAQBIE010000012.1"/>
</dbReference>
<dbReference type="Gene3D" id="3.40.630.40">
    <property type="entry name" value="Zn-dependent exopeptidases"/>
    <property type="match status" value="1"/>
</dbReference>
<dbReference type="Proteomes" id="UP001165641">
    <property type="component" value="Unassembled WGS sequence"/>
</dbReference>
<organism evidence="6 7">
    <name type="scientific">Paracoccus onchidii</name>
    <dbReference type="NCBI Taxonomy" id="3017813"/>
    <lineage>
        <taxon>Bacteria</taxon>
        <taxon>Pseudomonadati</taxon>
        <taxon>Pseudomonadota</taxon>
        <taxon>Alphaproteobacteria</taxon>
        <taxon>Rhodobacterales</taxon>
        <taxon>Paracoccaceae</taxon>
        <taxon>Paracoccus</taxon>
    </lineage>
</organism>
<evidence type="ECO:0000313" key="6">
    <source>
        <dbReference type="EMBL" id="MDB6178000.1"/>
    </source>
</evidence>
<reference evidence="6" key="1">
    <citation type="submission" date="2022-12" db="EMBL/GenBank/DDBJ databases">
        <title>Paracoccus onchidii sp. nov., isolated from a marine invertebrate from the South China Sea.</title>
        <authorList>
            <person name="Xu S."/>
            <person name="Liu Z."/>
            <person name="Xu Y."/>
        </authorList>
    </citation>
    <scope>NUCLEOTIDE SEQUENCE</scope>
    <source>
        <strain evidence="6">Z330</strain>
    </source>
</reference>
<evidence type="ECO:0000256" key="3">
    <source>
        <dbReference type="ARBA" id="ARBA00022801"/>
    </source>
</evidence>
<proteinExistence type="predicted"/>
<dbReference type="PANTHER" id="PTHR30404">
    <property type="entry name" value="N-ACETYLMURAMOYL-L-ALANINE AMIDASE"/>
    <property type="match status" value="1"/>
</dbReference>
<dbReference type="PANTHER" id="PTHR30404:SF0">
    <property type="entry name" value="N-ACETYLMURAMOYL-L-ALANINE AMIDASE AMIC"/>
    <property type="match status" value="1"/>
</dbReference>
<feature type="domain" description="MurNAc-LAA" evidence="5">
    <location>
        <begin position="231"/>
        <end position="386"/>
    </location>
</feature>
<dbReference type="EMBL" id="JAQBIE010000012">
    <property type="protein sequence ID" value="MDB6178000.1"/>
    <property type="molecule type" value="Genomic_DNA"/>
</dbReference>
<name>A0ABT4ZF38_9RHOB</name>
<evidence type="ECO:0000256" key="1">
    <source>
        <dbReference type="ARBA" id="ARBA00001561"/>
    </source>
</evidence>
<accession>A0ABT4ZF38</accession>
<sequence length="401" mass="43669">MRWIALCLVLIWLPFAVVAQDVARLDPGGSGLVQTGRGWWGRSAPLELTLGLTQAVPYRVYIVADPARLIVDLKGVEFPDMTGTDLAGADLVPAIRWGRYRRGWSRIVIELPGPYRIEKAGQRTADSRPAITVALDPVSEADFAPRASAATALRNLPNPAELTAPPEDSSLVVALDPGHGGFDPGAEAGGEKESDLVLEFAQELRTALEARGVQVIMTRDADVFVRLEDRMTIARKGGADLFLSLHADALPEGQAAGATVYLWNSRSNRRAAHQLALRHDRDDLLAGQDLEGQDDALTSVLMDFARTDTQPRSENFARFLTSRLALMGIGLHGRPVQTASFSVLKSPDIPSALLELGFISDDGDRANLVDPRWRTRMVDVIAQSVTGWARDEAARKGMLRR</sequence>
<dbReference type="Pfam" id="PF01520">
    <property type="entry name" value="Amidase_3"/>
    <property type="match status" value="1"/>
</dbReference>
<evidence type="ECO:0000256" key="2">
    <source>
        <dbReference type="ARBA" id="ARBA00011901"/>
    </source>
</evidence>
<dbReference type="InterPro" id="IPR002508">
    <property type="entry name" value="MurNAc-LAA_cat"/>
</dbReference>
<gene>
    <name evidence="6" type="ORF">PAF17_10850</name>
</gene>
<dbReference type="Pfam" id="PF11741">
    <property type="entry name" value="AMIN"/>
    <property type="match status" value="1"/>
</dbReference>
<comment type="catalytic activity">
    <reaction evidence="1">
        <text>Hydrolyzes the link between N-acetylmuramoyl residues and L-amino acid residues in certain cell-wall glycopeptides.</text>
        <dbReference type="EC" id="3.5.1.28"/>
    </reaction>
</comment>
<evidence type="ECO:0000313" key="7">
    <source>
        <dbReference type="Proteomes" id="UP001165641"/>
    </source>
</evidence>
<protein>
    <recommendedName>
        <fullName evidence="2">N-acetylmuramoyl-L-alanine amidase</fullName>
        <ecNumber evidence="2">3.5.1.28</ecNumber>
    </recommendedName>
</protein>
<dbReference type="EC" id="3.5.1.28" evidence="2"/>
<feature type="signal peptide" evidence="4">
    <location>
        <begin position="1"/>
        <end position="19"/>
    </location>
</feature>
<dbReference type="SUPFAM" id="SSF53187">
    <property type="entry name" value="Zn-dependent exopeptidases"/>
    <property type="match status" value="1"/>
</dbReference>
<feature type="chain" id="PRO_5045643216" description="N-acetylmuramoyl-L-alanine amidase" evidence="4">
    <location>
        <begin position="20"/>
        <end position="401"/>
    </location>
</feature>
<comment type="caution">
    <text evidence="6">The sequence shown here is derived from an EMBL/GenBank/DDBJ whole genome shotgun (WGS) entry which is preliminary data.</text>
</comment>
<dbReference type="SMART" id="SM00646">
    <property type="entry name" value="Ami_3"/>
    <property type="match status" value="1"/>
</dbReference>
<evidence type="ECO:0000259" key="5">
    <source>
        <dbReference type="SMART" id="SM00646"/>
    </source>
</evidence>
<dbReference type="Gene3D" id="2.60.40.3500">
    <property type="match status" value="1"/>
</dbReference>
<keyword evidence="7" id="KW-1185">Reference proteome</keyword>
<dbReference type="InterPro" id="IPR050695">
    <property type="entry name" value="N-acetylmuramoyl_amidase_3"/>
</dbReference>
<keyword evidence="4" id="KW-0732">Signal</keyword>
<evidence type="ECO:0000256" key="4">
    <source>
        <dbReference type="SAM" id="SignalP"/>
    </source>
</evidence>